<protein>
    <submittedName>
        <fullName evidence="1">Uncharacterized protein</fullName>
    </submittedName>
</protein>
<dbReference type="Proteomes" id="UP000642284">
    <property type="component" value="Unassembled WGS sequence"/>
</dbReference>
<comment type="caution">
    <text evidence="1">The sequence shown here is derived from an EMBL/GenBank/DDBJ whole genome shotgun (WGS) entry which is preliminary data.</text>
</comment>
<evidence type="ECO:0000313" key="2">
    <source>
        <dbReference type="Proteomes" id="UP000642284"/>
    </source>
</evidence>
<organism evidence="1 2">
    <name type="scientific">Streptomyces polyasparticus</name>
    <dbReference type="NCBI Taxonomy" id="2767826"/>
    <lineage>
        <taxon>Bacteria</taxon>
        <taxon>Bacillati</taxon>
        <taxon>Actinomycetota</taxon>
        <taxon>Actinomycetes</taxon>
        <taxon>Kitasatosporales</taxon>
        <taxon>Streptomycetaceae</taxon>
        <taxon>Streptomyces</taxon>
    </lineage>
</organism>
<name>A0ABR7SRL1_9ACTN</name>
<dbReference type="RefSeq" id="WP_187818463.1">
    <property type="nucleotide sequence ID" value="NZ_JACTVJ010000023.1"/>
</dbReference>
<gene>
    <name evidence="1" type="ORF">H9Y04_36370</name>
</gene>
<accession>A0ABR7SRL1</accession>
<dbReference type="EMBL" id="JACTVJ010000023">
    <property type="protein sequence ID" value="MBC9718023.1"/>
    <property type="molecule type" value="Genomic_DNA"/>
</dbReference>
<sequence length="126" mass="13933">MNTTDATTPEYAPELWLGSRLARDFTGSPDPLDSLDAAHRHGGPLAKFAQLIILTVRELDTLDADTEALRVQLAHRAAHGSRYSDGPFRDARAVHELAAELADHCARRTWTATQLRRLLAAFTRTT</sequence>
<reference evidence="1 2" key="1">
    <citation type="submission" date="2020-08" db="EMBL/GenBank/DDBJ databases">
        <title>Genemic of Streptomyces polyaspartic.</title>
        <authorList>
            <person name="Liu W."/>
        </authorList>
    </citation>
    <scope>NUCLEOTIDE SEQUENCE [LARGE SCALE GENOMIC DNA]</scope>
    <source>
        <strain evidence="1 2">TRM66268-LWL</strain>
    </source>
</reference>
<proteinExistence type="predicted"/>
<evidence type="ECO:0000313" key="1">
    <source>
        <dbReference type="EMBL" id="MBC9718023.1"/>
    </source>
</evidence>
<keyword evidence="2" id="KW-1185">Reference proteome</keyword>